<evidence type="ECO:0000256" key="2">
    <source>
        <dbReference type="SAM" id="SignalP"/>
    </source>
</evidence>
<evidence type="ECO:0000313" key="4">
    <source>
        <dbReference type="EMBL" id="WQG92716.1"/>
    </source>
</evidence>
<sequence length="315" mass="35932">MRRCFCIFIFLFCSQAVWSQSLAELEKQLDSLLKKREKSELIVGLGYGNNPAYGSKVNNGERPVVMKTFLSPTLGYYHKSGIYGTVSNYYLFNSLGTPWFEWDLSVGYDYSKSKHFMTGISYTRYIFADSADVPATPINNELFAYFYYRDWWVQPGISLDFGWGSCEEGAGPKGPNGEPVTTRKLSGNDFNIVAAVRHPFIFVDVLKRDDAFLLTPSVGLTMGTARYYSNLRAFQYISRSPWMKGREPHEVFHPETTRKSNTGFEMRALDLTVSASYILGKFTIAPSYTVFQPFQGQDKKLVNYFTARIAYTLKK</sequence>
<dbReference type="RefSeq" id="WP_072359735.1">
    <property type="nucleotide sequence ID" value="NZ_CBHWAX010000039.1"/>
</dbReference>
<dbReference type="Proteomes" id="UP001326715">
    <property type="component" value="Chromosome"/>
</dbReference>
<evidence type="ECO:0008006" key="7">
    <source>
        <dbReference type="Google" id="ProtNLM"/>
    </source>
</evidence>
<dbReference type="Proteomes" id="UP000183788">
    <property type="component" value="Unassembled WGS sequence"/>
</dbReference>
<feature type="signal peptide" evidence="2">
    <location>
        <begin position="1"/>
        <end position="19"/>
    </location>
</feature>
<keyword evidence="2" id="KW-0732">Signal</keyword>
<dbReference type="OrthoDB" id="871919at2"/>
<reference evidence="3 5" key="1">
    <citation type="submission" date="2016-11" db="EMBL/GenBank/DDBJ databases">
        <authorList>
            <person name="Jaros S."/>
            <person name="Januszkiewicz K."/>
            <person name="Wedrychowicz H."/>
        </authorList>
    </citation>
    <scope>NUCLEOTIDE SEQUENCE [LARGE SCALE GENOMIC DNA]</scope>
    <source>
        <strain evidence="3 5">DSM 784</strain>
    </source>
</reference>
<dbReference type="EMBL" id="FPIZ01000006">
    <property type="protein sequence ID" value="SFW50279.1"/>
    <property type="molecule type" value="Genomic_DNA"/>
</dbReference>
<dbReference type="EMBL" id="CP140154">
    <property type="protein sequence ID" value="WQG92716.1"/>
    <property type="molecule type" value="Genomic_DNA"/>
</dbReference>
<protein>
    <recommendedName>
        <fullName evidence="7">Outer membrane protein beta-barrel domain-containing protein</fullName>
    </recommendedName>
</protein>
<evidence type="ECO:0000313" key="5">
    <source>
        <dbReference type="Proteomes" id="UP000183788"/>
    </source>
</evidence>
<keyword evidence="6" id="KW-1185">Reference proteome</keyword>
<organism evidence="3 5">
    <name type="scientific">Chitinophaga sancti</name>
    <dbReference type="NCBI Taxonomy" id="1004"/>
    <lineage>
        <taxon>Bacteria</taxon>
        <taxon>Pseudomonadati</taxon>
        <taxon>Bacteroidota</taxon>
        <taxon>Chitinophagia</taxon>
        <taxon>Chitinophagales</taxon>
        <taxon>Chitinophagaceae</taxon>
        <taxon>Chitinophaga</taxon>
    </lineage>
</organism>
<keyword evidence="1" id="KW-0175">Coiled coil</keyword>
<name>A0A1K1PRJ2_9BACT</name>
<evidence type="ECO:0000313" key="6">
    <source>
        <dbReference type="Proteomes" id="UP001326715"/>
    </source>
</evidence>
<evidence type="ECO:0000256" key="1">
    <source>
        <dbReference type="SAM" id="Coils"/>
    </source>
</evidence>
<accession>A0A1K1PRJ2</accession>
<dbReference type="STRING" id="1004.SAMN05661012_02142"/>
<evidence type="ECO:0000313" key="3">
    <source>
        <dbReference type="EMBL" id="SFW50279.1"/>
    </source>
</evidence>
<reference evidence="4 6" key="2">
    <citation type="submission" date="2023-11" db="EMBL/GenBank/DDBJ databases">
        <title>MicrobeMod: A computational toolkit for identifying prokaryotic methylation and restriction-modification with nanopore sequencing.</title>
        <authorList>
            <person name="Crits-Christoph A."/>
            <person name="Kang S.C."/>
            <person name="Lee H."/>
            <person name="Ostrov N."/>
        </authorList>
    </citation>
    <scope>NUCLEOTIDE SEQUENCE [LARGE SCALE GENOMIC DNA]</scope>
    <source>
        <strain evidence="4 6">ATCC 23090</strain>
    </source>
</reference>
<dbReference type="AlphaFoldDB" id="A0A1K1PRJ2"/>
<gene>
    <name evidence="3" type="ORF">SAMN05661012_02142</name>
    <name evidence="4" type="ORF">SR876_14455</name>
</gene>
<feature type="chain" id="PRO_5012950258" description="Outer membrane protein beta-barrel domain-containing protein" evidence="2">
    <location>
        <begin position="20"/>
        <end position="315"/>
    </location>
</feature>
<proteinExistence type="predicted"/>
<feature type="coiled-coil region" evidence="1">
    <location>
        <begin position="15"/>
        <end position="42"/>
    </location>
</feature>